<feature type="modified residue" description="4-aspartylphosphate" evidence="9">
    <location>
        <position position="84"/>
    </location>
</feature>
<evidence type="ECO:0000256" key="6">
    <source>
        <dbReference type="ARBA" id="ARBA00022777"/>
    </source>
</evidence>
<keyword evidence="10" id="KW-0175">Coiled coil</keyword>
<dbReference type="EC" id="2.7.13.3" evidence="2"/>
<keyword evidence="13" id="KW-1185">Reference proteome</keyword>
<dbReference type="Proteomes" id="UP000670947">
    <property type="component" value="Unassembled WGS sequence"/>
</dbReference>
<comment type="caution">
    <text evidence="12">The sequence shown here is derived from an EMBL/GenBank/DDBJ whole genome shotgun (WGS) entry which is preliminary data.</text>
</comment>
<keyword evidence="7" id="KW-0067">ATP-binding</keyword>
<dbReference type="Gene3D" id="3.40.50.2300">
    <property type="match status" value="1"/>
</dbReference>
<sequence length="411" mass="45849">MSDSMIDASDALHLIADDDAEEETALYWKFLIADDDPDIHKVTKLVLEGHTFEDGKLQFFSAYSAIEAAAVLERHPDIAIVLLDVVMEEDDAGLKLVKRVREQMGNRLVRIILRTGQPGQAPEHAVIRSYDISDYKEKTELTSTKLFSTVYTSIRTYRYLTGIAAAHDTLEQRVRERTRELEARARELQASIRHAYEAMMEVSVLEERNRIARDIHNVVGHTLTAAVVQLEAGKHLVGIDADRVSEKMNLASQLVRKGLDEIRSSVHQLADERETVDLQRDLARLIRDTEAHAGVRIHCEIEPMPKLSFFHVKLLCHALQEGLTNGIRHGGSTRFHFKLAYASGDRRIAFSLRNDGLVPRAFAFGFGLGALRDQVELAHGSLCLEAAPQAGMELRILLPLAGAVPGSEALP</sequence>
<evidence type="ECO:0000259" key="11">
    <source>
        <dbReference type="PROSITE" id="PS50110"/>
    </source>
</evidence>
<keyword evidence="8" id="KW-0902">Two-component regulatory system</keyword>
<evidence type="ECO:0000256" key="5">
    <source>
        <dbReference type="ARBA" id="ARBA00022741"/>
    </source>
</evidence>
<dbReference type="InterPro" id="IPR050482">
    <property type="entry name" value="Sensor_HK_TwoCompSys"/>
</dbReference>
<name>A0ABS3W5I6_9BACL</name>
<dbReference type="EMBL" id="JAGGDJ010000002">
    <property type="protein sequence ID" value="MBO7743554.1"/>
    <property type="molecule type" value="Genomic_DNA"/>
</dbReference>
<keyword evidence="5" id="KW-0547">Nucleotide-binding</keyword>
<evidence type="ECO:0000256" key="9">
    <source>
        <dbReference type="PROSITE-ProRule" id="PRU00169"/>
    </source>
</evidence>
<dbReference type="PANTHER" id="PTHR24421:SF10">
    <property type="entry name" value="NITRATE_NITRITE SENSOR PROTEIN NARQ"/>
    <property type="match status" value="1"/>
</dbReference>
<evidence type="ECO:0000256" key="2">
    <source>
        <dbReference type="ARBA" id="ARBA00012438"/>
    </source>
</evidence>
<dbReference type="InterPro" id="IPR036890">
    <property type="entry name" value="HATPase_C_sf"/>
</dbReference>
<accession>A0ABS3W5I6</accession>
<evidence type="ECO:0000313" key="12">
    <source>
        <dbReference type="EMBL" id="MBO7743554.1"/>
    </source>
</evidence>
<protein>
    <recommendedName>
        <fullName evidence="2">histidine kinase</fullName>
        <ecNumber evidence="2">2.7.13.3</ecNumber>
    </recommendedName>
</protein>
<keyword evidence="3 9" id="KW-0597">Phosphoprotein</keyword>
<proteinExistence type="predicted"/>
<keyword evidence="4" id="KW-0808">Transferase</keyword>
<dbReference type="PANTHER" id="PTHR24421">
    <property type="entry name" value="NITRATE/NITRITE SENSOR PROTEIN NARX-RELATED"/>
    <property type="match status" value="1"/>
</dbReference>
<evidence type="ECO:0000256" key="4">
    <source>
        <dbReference type="ARBA" id="ARBA00022679"/>
    </source>
</evidence>
<evidence type="ECO:0000256" key="10">
    <source>
        <dbReference type="SAM" id="Coils"/>
    </source>
</evidence>
<dbReference type="PROSITE" id="PS50110">
    <property type="entry name" value="RESPONSE_REGULATORY"/>
    <property type="match status" value="1"/>
</dbReference>
<dbReference type="SUPFAM" id="SSF52172">
    <property type="entry name" value="CheY-like"/>
    <property type="match status" value="1"/>
</dbReference>
<dbReference type="InterPro" id="IPR001789">
    <property type="entry name" value="Sig_transdc_resp-reg_receiver"/>
</dbReference>
<feature type="coiled-coil region" evidence="10">
    <location>
        <begin position="171"/>
        <end position="198"/>
    </location>
</feature>
<dbReference type="RefSeq" id="WP_208846573.1">
    <property type="nucleotide sequence ID" value="NZ_JAGGDJ010000002.1"/>
</dbReference>
<dbReference type="InterPro" id="IPR011006">
    <property type="entry name" value="CheY-like_superfamily"/>
</dbReference>
<dbReference type="Gene3D" id="1.20.5.1930">
    <property type="match status" value="1"/>
</dbReference>
<feature type="domain" description="Response regulatory" evidence="11">
    <location>
        <begin position="29"/>
        <end position="153"/>
    </location>
</feature>
<evidence type="ECO:0000256" key="7">
    <source>
        <dbReference type="ARBA" id="ARBA00022840"/>
    </source>
</evidence>
<organism evidence="12 13">
    <name type="scientific">Paenibacillus artemisiicola</name>
    <dbReference type="NCBI Taxonomy" id="1172618"/>
    <lineage>
        <taxon>Bacteria</taxon>
        <taxon>Bacillati</taxon>
        <taxon>Bacillota</taxon>
        <taxon>Bacilli</taxon>
        <taxon>Bacillales</taxon>
        <taxon>Paenibacillaceae</taxon>
        <taxon>Paenibacillus</taxon>
    </lineage>
</organism>
<keyword evidence="6" id="KW-0418">Kinase</keyword>
<comment type="catalytic activity">
    <reaction evidence="1">
        <text>ATP + protein L-histidine = ADP + protein N-phospho-L-histidine.</text>
        <dbReference type="EC" id="2.7.13.3"/>
    </reaction>
</comment>
<evidence type="ECO:0000256" key="1">
    <source>
        <dbReference type="ARBA" id="ARBA00000085"/>
    </source>
</evidence>
<evidence type="ECO:0000256" key="8">
    <source>
        <dbReference type="ARBA" id="ARBA00023012"/>
    </source>
</evidence>
<dbReference type="Gene3D" id="3.30.565.10">
    <property type="entry name" value="Histidine kinase-like ATPase, C-terminal domain"/>
    <property type="match status" value="1"/>
</dbReference>
<dbReference type="InterPro" id="IPR011712">
    <property type="entry name" value="Sig_transdc_His_kin_sub3_dim/P"/>
</dbReference>
<reference evidence="12 13" key="1">
    <citation type="submission" date="2021-03" db="EMBL/GenBank/DDBJ databases">
        <title>Paenibacillus artemisicola MWE-103 whole genome sequence.</title>
        <authorList>
            <person name="Ham Y.J."/>
        </authorList>
    </citation>
    <scope>NUCLEOTIDE SEQUENCE [LARGE SCALE GENOMIC DNA]</scope>
    <source>
        <strain evidence="12 13">MWE-103</strain>
    </source>
</reference>
<gene>
    <name evidence="12" type="ORF">I8J29_05065</name>
</gene>
<evidence type="ECO:0000313" key="13">
    <source>
        <dbReference type="Proteomes" id="UP000670947"/>
    </source>
</evidence>
<dbReference type="Pfam" id="PF07730">
    <property type="entry name" value="HisKA_3"/>
    <property type="match status" value="1"/>
</dbReference>
<dbReference type="SUPFAM" id="SSF55874">
    <property type="entry name" value="ATPase domain of HSP90 chaperone/DNA topoisomerase II/histidine kinase"/>
    <property type="match status" value="1"/>
</dbReference>
<evidence type="ECO:0000256" key="3">
    <source>
        <dbReference type="ARBA" id="ARBA00022553"/>
    </source>
</evidence>